<dbReference type="Proteomes" id="UP000069205">
    <property type="component" value="Chromosome"/>
</dbReference>
<keyword evidence="1" id="KW-0472">Membrane</keyword>
<dbReference type="EMBL" id="CP011801">
    <property type="protein sequence ID" value="ALA58058.1"/>
    <property type="molecule type" value="Genomic_DNA"/>
</dbReference>
<keyword evidence="1" id="KW-1133">Transmembrane helix</keyword>
<dbReference type="AlphaFoldDB" id="A0A0K2GAT5"/>
<feature type="transmembrane region" description="Helical" evidence="1">
    <location>
        <begin position="82"/>
        <end position="106"/>
    </location>
</feature>
<dbReference type="PATRIC" id="fig|42253.5.peg.1607"/>
<dbReference type="STRING" id="42253.NITMOv2_1634"/>
<evidence type="ECO:0000313" key="3">
    <source>
        <dbReference type="Proteomes" id="UP000069205"/>
    </source>
</evidence>
<organism evidence="2 3">
    <name type="scientific">Nitrospira moscoviensis</name>
    <dbReference type="NCBI Taxonomy" id="42253"/>
    <lineage>
        <taxon>Bacteria</taxon>
        <taxon>Pseudomonadati</taxon>
        <taxon>Nitrospirota</taxon>
        <taxon>Nitrospiria</taxon>
        <taxon>Nitrospirales</taxon>
        <taxon>Nitrospiraceae</taxon>
        <taxon>Nitrospira</taxon>
    </lineage>
</organism>
<dbReference type="KEGG" id="nmv:NITMOv2_1634"/>
<evidence type="ECO:0000256" key="1">
    <source>
        <dbReference type="SAM" id="Phobius"/>
    </source>
</evidence>
<reference evidence="2 3" key="1">
    <citation type="journal article" date="2015" name="Proc. Natl. Acad. Sci. U.S.A.">
        <title>Expanded metabolic versatility of ubiquitous nitrite-oxidizing bacteria from the genus Nitrospira.</title>
        <authorList>
            <person name="Koch H."/>
            <person name="Lucker S."/>
            <person name="Albertsen M."/>
            <person name="Kitzinger K."/>
            <person name="Herbold C."/>
            <person name="Spieck E."/>
            <person name="Nielsen P.H."/>
            <person name="Wagner M."/>
            <person name="Daims H."/>
        </authorList>
    </citation>
    <scope>NUCLEOTIDE SEQUENCE [LARGE SCALE GENOMIC DNA]</scope>
    <source>
        <strain evidence="2 3">NSP M-1</strain>
    </source>
</reference>
<feature type="transmembrane region" description="Helical" evidence="1">
    <location>
        <begin position="39"/>
        <end position="61"/>
    </location>
</feature>
<proteinExistence type="predicted"/>
<evidence type="ECO:0000313" key="2">
    <source>
        <dbReference type="EMBL" id="ALA58058.1"/>
    </source>
</evidence>
<protein>
    <submittedName>
        <fullName evidence="2">Uncharacterized protein</fullName>
    </submittedName>
</protein>
<keyword evidence="3" id="KW-1185">Reference proteome</keyword>
<gene>
    <name evidence="2" type="ORF">NITMOv2_1634</name>
</gene>
<accession>A0A0K2GAT5</accession>
<name>A0A0K2GAT5_NITMO</name>
<keyword evidence="1" id="KW-0812">Transmembrane</keyword>
<sequence>MHRKLLIQIFVVAALVNAPWEVAQSQSDLYVGRDGGSFPWWHCALMGLGDGVLVLAIFFMGRMACGRWNWFERPGLKGYATMLVSGLVISVAIEWLMVYVAFRWGYRESMPLIPWLGVGITPVVQMLILPPLVFWIVATWRRCTTTCVAL</sequence>
<feature type="transmembrane region" description="Helical" evidence="1">
    <location>
        <begin position="112"/>
        <end position="137"/>
    </location>
</feature>